<evidence type="ECO:0000256" key="1">
    <source>
        <dbReference type="SAM" id="Phobius"/>
    </source>
</evidence>
<accession>A0A1C3EQK4</accession>
<gene>
    <name evidence="2" type="ORF">A6X21_17125</name>
</gene>
<reference evidence="2 3" key="1">
    <citation type="submission" date="2016-05" db="EMBL/GenBank/DDBJ databases">
        <title>Genomic and physiological characterization of Planctopirus sp. isolated from fresh water lake.</title>
        <authorList>
            <person name="Subhash Y."/>
            <person name="Ramana C."/>
        </authorList>
    </citation>
    <scope>NUCLEOTIDE SEQUENCE [LARGE SCALE GENOMIC DNA]</scope>
    <source>
        <strain evidence="2 3">JC280</strain>
    </source>
</reference>
<protein>
    <submittedName>
        <fullName evidence="2">Uncharacterized protein</fullName>
    </submittedName>
</protein>
<dbReference type="EMBL" id="LYDR01000033">
    <property type="protein sequence ID" value="ODA35525.1"/>
    <property type="molecule type" value="Genomic_DNA"/>
</dbReference>
<dbReference type="AlphaFoldDB" id="A0A1C3EQK4"/>
<sequence>MAAVGGILGANLVAIIGIQFFAVENQGIYVQPWADTGWYLGTAIFLFGAVTGQLRFINGTSLGNHLSEAVQKSGAGAMTEPSGDDDKAGRDRYGFFRGVLVCGFLGSLLGFFVGANLLIFWFSLAYSPFSPRTVASSVEVVRERQPGTVFDRPVLRSNHPIALTLGLIPTACGALAGAATGGFISLRHSLKNRATT</sequence>
<dbReference type="Proteomes" id="UP000094828">
    <property type="component" value="Unassembled WGS sequence"/>
</dbReference>
<keyword evidence="3" id="KW-1185">Reference proteome</keyword>
<comment type="caution">
    <text evidence="2">The sequence shown here is derived from an EMBL/GenBank/DDBJ whole genome shotgun (WGS) entry which is preliminary data.</text>
</comment>
<evidence type="ECO:0000313" key="2">
    <source>
        <dbReference type="EMBL" id="ODA35525.1"/>
    </source>
</evidence>
<name>A0A1C3EQK4_9PLAN</name>
<keyword evidence="1" id="KW-0812">Transmembrane</keyword>
<keyword evidence="1" id="KW-0472">Membrane</keyword>
<keyword evidence="1" id="KW-1133">Transmembrane helix</keyword>
<proteinExistence type="predicted"/>
<organism evidence="2 3">
    <name type="scientific">Planctopirus hydrillae</name>
    <dbReference type="NCBI Taxonomy" id="1841610"/>
    <lineage>
        <taxon>Bacteria</taxon>
        <taxon>Pseudomonadati</taxon>
        <taxon>Planctomycetota</taxon>
        <taxon>Planctomycetia</taxon>
        <taxon>Planctomycetales</taxon>
        <taxon>Planctomycetaceae</taxon>
        <taxon>Planctopirus</taxon>
    </lineage>
</organism>
<dbReference type="RefSeq" id="WP_068846010.1">
    <property type="nucleotide sequence ID" value="NZ_LYDR01000033.1"/>
</dbReference>
<evidence type="ECO:0000313" key="3">
    <source>
        <dbReference type="Proteomes" id="UP000094828"/>
    </source>
</evidence>
<dbReference type="OrthoDB" id="9930117at2"/>
<feature type="transmembrane region" description="Helical" evidence="1">
    <location>
        <begin position="161"/>
        <end position="186"/>
    </location>
</feature>
<feature type="transmembrane region" description="Helical" evidence="1">
    <location>
        <begin position="99"/>
        <end position="122"/>
    </location>
</feature>
<feature type="transmembrane region" description="Helical" evidence="1">
    <location>
        <begin position="38"/>
        <end position="57"/>
    </location>
</feature>